<dbReference type="InterPro" id="IPR009000">
    <property type="entry name" value="Transl_B-barrel_sf"/>
</dbReference>
<dbReference type="Proteomes" id="UP000321046">
    <property type="component" value="Unassembled WGS sequence"/>
</dbReference>
<keyword evidence="3 7" id="KW-0694">RNA-binding</keyword>
<dbReference type="EMBL" id="VOSL01000131">
    <property type="protein sequence ID" value="TXD32357.1"/>
    <property type="molecule type" value="Genomic_DNA"/>
</dbReference>
<evidence type="ECO:0000256" key="8">
    <source>
        <dbReference type="RuleBase" id="RU003905"/>
    </source>
</evidence>
<keyword evidence="2 7" id="KW-0699">rRNA-binding</keyword>
<dbReference type="InterPro" id="IPR019927">
    <property type="entry name" value="Ribosomal_uL3_bac/org-type"/>
</dbReference>
<protein>
    <recommendedName>
        <fullName evidence="6 7">Large ribosomal subunit protein uL3</fullName>
    </recommendedName>
</protein>
<dbReference type="Pfam" id="PF00297">
    <property type="entry name" value="Ribosomal_L3"/>
    <property type="match status" value="1"/>
</dbReference>
<dbReference type="FunFam" id="2.40.30.10:FF:000004">
    <property type="entry name" value="50S ribosomal protein L3"/>
    <property type="match status" value="1"/>
</dbReference>
<evidence type="ECO:0000313" key="11">
    <source>
        <dbReference type="Proteomes" id="UP000321046"/>
    </source>
</evidence>
<reference evidence="10 11" key="1">
    <citation type="submission" date="2019-08" db="EMBL/GenBank/DDBJ databases">
        <title>Bradymonadales sp. TMQ2.</title>
        <authorList>
            <person name="Liang Q."/>
        </authorList>
    </citation>
    <scope>NUCLEOTIDE SEQUENCE [LARGE SCALE GENOMIC DNA]</scope>
    <source>
        <strain evidence="10 11">TMQ2</strain>
    </source>
</reference>
<dbReference type="GO" id="GO:0019843">
    <property type="term" value="F:rRNA binding"/>
    <property type="evidence" value="ECO:0007669"/>
    <property type="project" value="UniProtKB-UniRule"/>
</dbReference>
<dbReference type="Gene3D" id="2.40.30.10">
    <property type="entry name" value="Translation factors"/>
    <property type="match status" value="1"/>
</dbReference>
<dbReference type="Gene3D" id="3.30.160.810">
    <property type="match status" value="1"/>
</dbReference>
<dbReference type="RefSeq" id="WP_146976455.1">
    <property type="nucleotide sequence ID" value="NZ_VOSL01000131.1"/>
</dbReference>
<evidence type="ECO:0000256" key="4">
    <source>
        <dbReference type="ARBA" id="ARBA00022980"/>
    </source>
</evidence>
<dbReference type="PANTHER" id="PTHR11229">
    <property type="entry name" value="50S RIBOSOMAL PROTEIN L3"/>
    <property type="match status" value="1"/>
</dbReference>
<keyword evidence="5 7" id="KW-0687">Ribonucleoprotein</keyword>
<evidence type="ECO:0000256" key="9">
    <source>
        <dbReference type="RuleBase" id="RU003906"/>
    </source>
</evidence>
<evidence type="ECO:0000256" key="7">
    <source>
        <dbReference type="HAMAP-Rule" id="MF_01325"/>
    </source>
</evidence>
<comment type="subunit">
    <text evidence="7 9">Part of the 50S ribosomal subunit. Forms a cluster with proteins L14 and L19.</text>
</comment>
<comment type="function">
    <text evidence="7 9">One of the primary rRNA binding proteins, it binds directly near the 3'-end of the 23S rRNA, where it nucleates assembly of the 50S subunit.</text>
</comment>
<evidence type="ECO:0000256" key="1">
    <source>
        <dbReference type="ARBA" id="ARBA00006540"/>
    </source>
</evidence>
<gene>
    <name evidence="7" type="primary">rplC</name>
    <name evidence="10" type="ORF">FRC96_17780</name>
</gene>
<sequence>MGKGLIGRKVGMTQIFDDAGNRIPVTVVKVEGNVVVQKKSAKGKDGYSAIKVGFGDVKLLEKEGTEPKWRLSKPRVGVFLKAGIEKPRRFVREFRVSEGELDSYEVGQELGADTFNVGVWIDVTGTSKGRGFTGVMKRHNFAGAKASHGVHEFFRHGGSIGMSATPGRVFKGKKMAGQYGNTRVTVQNLRVMQVLPDENAILIKGAIPGPNGGVVTLRSAVKKTVV</sequence>
<dbReference type="NCBIfam" id="TIGR03625">
    <property type="entry name" value="L3_bact"/>
    <property type="match status" value="1"/>
</dbReference>
<accession>A0A5C6X7J5</accession>
<dbReference type="GO" id="GO:0003735">
    <property type="term" value="F:structural constituent of ribosome"/>
    <property type="evidence" value="ECO:0007669"/>
    <property type="project" value="UniProtKB-UniRule"/>
</dbReference>
<dbReference type="HAMAP" id="MF_01325_B">
    <property type="entry name" value="Ribosomal_uL3_B"/>
    <property type="match status" value="1"/>
</dbReference>
<comment type="caution">
    <text evidence="10">The sequence shown here is derived from an EMBL/GenBank/DDBJ whole genome shotgun (WGS) entry which is preliminary data.</text>
</comment>
<evidence type="ECO:0000256" key="3">
    <source>
        <dbReference type="ARBA" id="ARBA00022884"/>
    </source>
</evidence>
<proteinExistence type="inferred from homology"/>
<comment type="similarity">
    <text evidence="1 7 8">Belongs to the universal ribosomal protein uL3 family.</text>
</comment>
<name>A0A5C6X7J5_9DELT</name>
<dbReference type="PANTHER" id="PTHR11229:SF16">
    <property type="entry name" value="LARGE RIBOSOMAL SUBUNIT PROTEIN UL3C"/>
    <property type="match status" value="1"/>
</dbReference>
<evidence type="ECO:0000313" key="10">
    <source>
        <dbReference type="EMBL" id="TXD32357.1"/>
    </source>
</evidence>
<evidence type="ECO:0000256" key="2">
    <source>
        <dbReference type="ARBA" id="ARBA00022730"/>
    </source>
</evidence>
<organism evidence="10 11">
    <name type="scientific">Lujinxingia vulgaris</name>
    <dbReference type="NCBI Taxonomy" id="2600176"/>
    <lineage>
        <taxon>Bacteria</taxon>
        <taxon>Deltaproteobacteria</taxon>
        <taxon>Bradymonadales</taxon>
        <taxon>Lujinxingiaceae</taxon>
        <taxon>Lujinxingia</taxon>
    </lineage>
</organism>
<dbReference type="PROSITE" id="PS00474">
    <property type="entry name" value="RIBOSOMAL_L3"/>
    <property type="match status" value="1"/>
</dbReference>
<dbReference type="GO" id="GO:0006412">
    <property type="term" value="P:translation"/>
    <property type="evidence" value="ECO:0007669"/>
    <property type="project" value="UniProtKB-UniRule"/>
</dbReference>
<dbReference type="GO" id="GO:0022625">
    <property type="term" value="C:cytosolic large ribosomal subunit"/>
    <property type="evidence" value="ECO:0007669"/>
    <property type="project" value="TreeGrafter"/>
</dbReference>
<keyword evidence="4 7" id="KW-0689">Ribosomal protein</keyword>
<dbReference type="SUPFAM" id="SSF50447">
    <property type="entry name" value="Translation proteins"/>
    <property type="match status" value="1"/>
</dbReference>
<dbReference type="InterPro" id="IPR019926">
    <property type="entry name" value="Ribosomal_uL3_CS"/>
</dbReference>
<evidence type="ECO:0000256" key="6">
    <source>
        <dbReference type="ARBA" id="ARBA00035243"/>
    </source>
</evidence>
<dbReference type="OrthoDB" id="9806135at2"/>
<evidence type="ECO:0000256" key="5">
    <source>
        <dbReference type="ARBA" id="ARBA00023274"/>
    </source>
</evidence>
<dbReference type="InterPro" id="IPR000597">
    <property type="entry name" value="Ribosomal_uL3"/>
</dbReference>
<dbReference type="AlphaFoldDB" id="A0A5C6X7J5"/>